<feature type="transmembrane region" description="Helical" evidence="1">
    <location>
        <begin position="51"/>
        <end position="77"/>
    </location>
</feature>
<name>A0A9X0A7N8_9CNID</name>
<dbReference type="Proteomes" id="UP001163046">
    <property type="component" value="Unassembled WGS sequence"/>
</dbReference>
<gene>
    <name evidence="2" type="ORF">OS493_000111</name>
</gene>
<evidence type="ECO:0000313" key="3">
    <source>
        <dbReference type="Proteomes" id="UP001163046"/>
    </source>
</evidence>
<keyword evidence="1" id="KW-0472">Membrane</keyword>
<evidence type="ECO:0000313" key="2">
    <source>
        <dbReference type="EMBL" id="KAJ7394309.1"/>
    </source>
</evidence>
<accession>A0A9X0A7N8</accession>
<reference evidence="2" key="1">
    <citation type="submission" date="2023-01" db="EMBL/GenBank/DDBJ databases">
        <title>Genome assembly of the deep-sea coral Lophelia pertusa.</title>
        <authorList>
            <person name="Herrera S."/>
            <person name="Cordes E."/>
        </authorList>
    </citation>
    <scope>NUCLEOTIDE SEQUENCE</scope>
    <source>
        <strain evidence="2">USNM1676648</strain>
        <tissue evidence="2">Polyp</tissue>
    </source>
</reference>
<evidence type="ECO:0000256" key="1">
    <source>
        <dbReference type="SAM" id="Phobius"/>
    </source>
</evidence>
<keyword evidence="3" id="KW-1185">Reference proteome</keyword>
<dbReference type="AlphaFoldDB" id="A0A9X0A7N8"/>
<dbReference type="EMBL" id="MU825396">
    <property type="protein sequence ID" value="KAJ7394309.1"/>
    <property type="molecule type" value="Genomic_DNA"/>
</dbReference>
<proteinExistence type="predicted"/>
<organism evidence="2 3">
    <name type="scientific">Desmophyllum pertusum</name>
    <dbReference type="NCBI Taxonomy" id="174260"/>
    <lineage>
        <taxon>Eukaryota</taxon>
        <taxon>Metazoa</taxon>
        <taxon>Cnidaria</taxon>
        <taxon>Anthozoa</taxon>
        <taxon>Hexacorallia</taxon>
        <taxon>Scleractinia</taxon>
        <taxon>Caryophylliina</taxon>
        <taxon>Caryophylliidae</taxon>
        <taxon>Desmophyllum</taxon>
    </lineage>
</organism>
<keyword evidence="1" id="KW-1133">Transmembrane helix</keyword>
<keyword evidence="1" id="KW-0812">Transmembrane</keyword>
<protein>
    <submittedName>
        <fullName evidence="2">Uncharacterized protein</fullName>
    </submittedName>
</protein>
<sequence length="100" mass="11782">MFAYAAINTLTYVPICALQQNSKLLEYHIKQYFGCLMFFPPDHCPKTYEKYTFSAIVVVSTLSSAFFAVTTVCFLAFNKQSRKLWNFWWHRIQRCCNNSQ</sequence>
<comment type="caution">
    <text evidence="2">The sequence shown here is derived from an EMBL/GenBank/DDBJ whole genome shotgun (WGS) entry which is preliminary data.</text>
</comment>